<gene>
    <name evidence="1" type="ORF">GCM10022222_80170</name>
</gene>
<dbReference type="Gene3D" id="3.40.1000.10">
    <property type="entry name" value="Mog1/PsbP, alpha/beta/alpha sandwich"/>
    <property type="match status" value="1"/>
</dbReference>
<dbReference type="Proteomes" id="UP001500689">
    <property type="component" value="Unassembled WGS sequence"/>
</dbReference>
<keyword evidence="2" id="KW-1185">Reference proteome</keyword>
<evidence type="ECO:0000313" key="1">
    <source>
        <dbReference type="EMBL" id="GAA3583364.1"/>
    </source>
</evidence>
<dbReference type="RefSeq" id="WP_344868703.1">
    <property type="nucleotide sequence ID" value="NZ_BAAAZN010000028.1"/>
</dbReference>
<comment type="caution">
    <text evidence="1">The sequence shown here is derived from an EMBL/GenBank/DDBJ whole genome shotgun (WGS) entry which is preliminary data.</text>
</comment>
<name>A0ABP6YLZ5_9PSEU</name>
<organism evidence="1 2">
    <name type="scientific">Amycolatopsis ultiminotia</name>
    <dbReference type="NCBI Taxonomy" id="543629"/>
    <lineage>
        <taxon>Bacteria</taxon>
        <taxon>Bacillati</taxon>
        <taxon>Actinomycetota</taxon>
        <taxon>Actinomycetes</taxon>
        <taxon>Pseudonocardiales</taxon>
        <taxon>Pseudonocardiaceae</taxon>
        <taxon>Amycolatopsis</taxon>
    </lineage>
</organism>
<evidence type="ECO:0008006" key="3">
    <source>
        <dbReference type="Google" id="ProtNLM"/>
    </source>
</evidence>
<dbReference type="EMBL" id="BAAAZN010000028">
    <property type="protein sequence ID" value="GAA3583364.1"/>
    <property type="molecule type" value="Genomic_DNA"/>
</dbReference>
<protein>
    <recommendedName>
        <fullName evidence="3">DUF1795 domain-containing protein</fullName>
    </recommendedName>
</protein>
<proteinExistence type="predicted"/>
<sequence>MNGTVPLEFVVPQGWVQVPAAEVNAPEGSLVLLDEATRGPAFTSNITVGGEAEPAGRRLVDVAEDVLGDLRAGMPEVAPIGREVFETGVVQQVRMAADLAGVRYRLVQAQVYLPLPGAVLRLTLTATEDRFPLLVEDFEAFVSTVQERG</sequence>
<accession>A0ABP6YLZ5</accession>
<reference evidence="2" key="1">
    <citation type="journal article" date="2019" name="Int. J. Syst. Evol. Microbiol.">
        <title>The Global Catalogue of Microorganisms (GCM) 10K type strain sequencing project: providing services to taxonomists for standard genome sequencing and annotation.</title>
        <authorList>
            <consortium name="The Broad Institute Genomics Platform"/>
            <consortium name="The Broad Institute Genome Sequencing Center for Infectious Disease"/>
            <person name="Wu L."/>
            <person name="Ma J."/>
        </authorList>
    </citation>
    <scope>NUCLEOTIDE SEQUENCE [LARGE SCALE GENOMIC DNA]</scope>
    <source>
        <strain evidence="2">JCM 16898</strain>
    </source>
</reference>
<evidence type="ECO:0000313" key="2">
    <source>
        <dbReference type="Proteomes" id="UP001500689"/>
    </source>
</evidence>